<keyword evidence="2" id="KW-1185">Reference proteome</keyword>
<accession>A0ABQ6M8Y6</accession>
<reference evidence="1 2" key="1">
    <citation type="journal article" date="2023" name="Commun. Biol.">
        <title>Genome analysis of Parmales, the sister group of diatoms, reveals the evolutionary specialization of diatoms from phago-mixotrophs to photoautotrophs.</title>
        <authorList>
            <person name="Ban H."/>
            <person name="Sato S."/>
            <person name="Yoshikawa S."/>
            <person name="Yamada K."/>
            <person name="Nakamura Y."/>
            <person name="Ichinomiya M."/>
            <person name="Sato N."/>
            <person name="Blanc-Mathieu R."/>
            <person name="Endo H."/>
            <person name="Kuwata A."/>
            <person name="Ogata H."/>
        </authorList>
    </citation>
    <scope>NUCLEOTIDE SEQUENCE [LARGE SCALE GENOMIC DNA]</scope>
</reference>
<comment type="caution">
    <text evidence="1">The sequence shown here is derived from an EMBL/GenBank/DDBJ whole genome shotgun (WGS) entry which is preliminary data.</text>
</comment>
<protein>
    <submittedName>
        <fullName evidence="1">Uncharacterized protein</fullName>
    </submittedName>
</protein>
<organism evidence="1 2">
    <name type="scientific">Tetraparma gracilis</name>
    <dbReference type="NCBI Taxonomy" id="2962635"/>
    <lineage>
        <taxon>Eukaryota</taxon>
        <taxon>Sar</taxon>
        <taxon>Stramenopiles</taxon>
        <taxon>Ochrophyta</taxon>
        <taxon>Bolidophyceae</taxon>
        <taxon>Parmales</taxon>
        <taxon>Triparmaceae</taxon>
        <taxon>Tetraparma</taxon>
    </lineage>
</organism>
<feature type="non-terminal residue" evidence="1">
    <location>
        <position position="413"/>
    </location>
</feature>
<sequence length="413" mass="43193">IKGTLKAQPNTFALSGHGFDYGVALIVQKGAIYRPELVLPAIVQSFDSSFYEMLVSLSVPFFIAYSIGDMESCESDARQGIAKVIVESGKVSLTLDFFRPPALSEVFKTVESLMTNSSFVSAVKDDLDVGTLKDVMSSLLVDTSTAHGVECVAGFGNGNEQVGLSAFTRLWQCAYGTSSAIPSNLEHRIRSFQLALLARGGKTGLFIGLPLKSTAAALSCASELASQPAAVGMWRGPSSPASLSSSLSASSRSSAASASSVPPLRSLPLKLQQRSVLAAACSGSSPVPALLKLQGSSRQSLSSFHEAVTSMKGADSLKLFRALQTLATDIVAAESYVPEACYEDSDAENERAKVDVTVLPDQESSKALSFLLLACQAAGKFVAANAKTFKGGAPKKSAAIVETVTSLVSLLHS</sequence>
<gene>
    <name evidence="1" type="ORF">TeGR_g11831</name>
</gene>
<dbReference type="EMBL" id="BRYB01005224">
    <property type="protein sequence ID" value="GMI21908.1"/>
    <property type="molecule type" value="Genomic_DNA"/>
</dbReference>
<proteinExistence type="predicted"/>
<name>A0ABQ6M8Y6_9STRA</name>
<dbReference type="Proteomes" id="UP001165060">
    <property type="component" value="Unassembled WGS sequence"/>
</dbReference>
<feature type="non-terminal residue" evidence="1">
    <location>
        <position position="1"/>
    </location>
</feature>
<evidence type="ECO:0000313" key="1">
    <source>
        <dbReference type="EMBL" id="GMI21908.1"/>
    </source>
</evidence>
<evidence type="ECO:0000313" key="2">
    <source>
        <dbReference type="Proteomes" id="UP001165060"/>
    </source>
</evidence>